<evidence type="ECO:0000313" key="10">
    <source>
        <dbReference type="EMBL" id="AND49200.1"/>
    </source>
</evidence>
<evidence type="ECO:0000256" key="4">
    <source>
        <dbReference type="ARBA" id="ARBA00022884"/>
    </source>
</evidence>
<dbReference type="PANTHER" id="PTHR11760">
    <property type="entry name" value="30S/40S RIBOSOMAL PROTEIN S3"/>
    <property type="match status" value="1"/>
</dbReference>
<evidence type="ECO:0000259" key="9">
    <source>
        <dbReference type="PROSITE" id="PS50823"/>
    </source>
</evidence>
<dbReference type="InterPro" id="IPR009019">
    <property type="entry name" value="KH_sf_prok-type"/>
</dbReference>
<dbReference type="GO" id="GO:0006412">
    <property type="term" value="P:translation"/>
    <property type="evidence" value="ECO:0007669"/>
    <property type="project" value="UniProtKB-UniRule"/>
</dbReference>
<proteinExistence type="inferred from homology"/>
<keyword evidence="3 8" id="KW-0699">rRNA-binding</keyword>
<gene>
    <name evidence="8 10" type="primary">rps3</name>
</gene>
<keyword evidence="4 8" id="KW-0694">RNA-binding</keyword>
<dbReference type="InterPro" id="IPR057258">
    <property type="entry name" value="Ribosomal_uS3"/>
</dbReference>
<dbReference type="Gene3D" id="3.30.300.20">
    <property type="match status" value="1"/>
</dbReference>
<comment type="subcellular location">
    <subcellularLocation>
        <location evidence="8">Plastid</location>
        <location evidence="8">Chloroplast</location>
    </subcellularLocation>
</comment>
<evidence type="ECO:0000256" key="2">
    <source>
        <dbReference type="ARBA" id="ARBA00022640"/>
    </source>
</evidence>
<keyword evidence="2 10" id="KW-0934">Plastid</keyword>
<dbReference type="InterPro" id="IPR005704">
    <property type="entry name" value="Ribosomal_uS3_bac-typ"/>
</dbReference>
<sequence>MGQKMNPLGFRLGVTQNHHSYWFAQPKNYSKLLREDREMRNCIEIYVRKHIRSSSNYGGIARIEIKRKTDLIQVEIHTGFPALLVESRGRGIEQLKVDVRNLLLFGDRKLHMTLTEIPKPYGEPNILAEYIALQLESRVAFRRTMKKAIELAKKTDIRGIKIQIAGRLNGAEIARVEWAREGRVPLQTLRAKIGYCYYPAQTIYGVLGIKVWIFQDEK</sequence>
<evidence type="ECO:0000256" key="3">
    <source>
        <dbReference type="ARBA" id="ARBA00022730"/>
    </source>
</evidence>
<keyword evidence="5 8" id="KW-0689">Ribosomal protein</keyword>
<dbReference type="InterPro" id="IPR015946">
    <property type="entry name" value="KH_dom-like_a/b"/>
</dbReference>
<dbReference type="EMBL" id="KU725467">
    <property type="protein sequence ID" value="AND49200.1"/>
    <property type="molecule type" value="Genomic_DNA"/>
</dbReference>
<dbReference type="InterPro" id="IPR001351">
    <property type="entry name" value="Ribosomal_uS3_C"/>
</dbReference>
<dbReference type="GO" id="GO:0019843">
    <property type="term" value="F:rRNA binding"/>
    <property type="evidence" value="ECO:0007669"/>
    <property type="project" value="UniProtKB-UniRule"/>
</dbReference>
<dbReference type="SUPFAM" id="SSF54821">
    <property type="entry name" value="Ribosomal protein S3 C-terminal domain"/>
    <property type="match status" value="1"/>
</dbReference>
<dbReference type="FunFam" id="3.30.1140.32:FF:000003">
    <property type="entry name" value="30S ribosomal protein S3, chloroplastic"/>
    <property type="match status" value="1"/>
</dbReference>
<dbReference type="GO" id="GO:0022627">
    <property type="term" value="C:cytosolic small ribosomal subunit"/>
    <property type="evidence" value="ECO:0007669"/>
    <property type="project" value="TreeGrafter"/>
</dbReference>
<comment type="subunit">
    <text evidence="8">Part of the 30S ribosomal subunit.</text>
</comment>
<evidence type="ECO:0000256" key="8">
    <source>
        <dbReference type="HAMAP-Rule" id="MF_01309"/>
    </source>
</evidence>
<feature type="domain" description="KH type-2" evidence="9">
    <location>
        <begin position="47"/>
        <end position="118"/>
    </location>
</feature>
<dbReference type="HAMAP" id="MF_01309_B">
    <property type="entry name" value="Ribosomal_uS3_B"/>
    <property type="match status" value="1"/>
</dbReference>
<dbReference type="PANTHER" id="PTHR11760:SF19">
    <property type="entry name" value="SMALL RIBOSOMAL SUBUNIT PROTEIN US3C"/>
    <property type="match status" value="1"/>
</dbReference>
<dbReference type="Gene3D" id="3.30.1140.32">
    <property type="entry name" value="Ribosomal protein S3, C-terminal domain"/>
    <property type="match status" value="1"/>
</dbReference>
<accession>A0A172NAB3</accession>
<dbReference type="CDD" id="cd02412">
    <property type="entry name" value="KH-II_30S_S3"/>
    <property type="match status" value="1"/>
</dbReference>
<dbReference type="InterPro" id="IPR004044">
    <property type="entry name" value="KH_dom_type_2"/>
</dbReference>
<name>A0A172NAB3_9BRYO</name>
<evidence type="ECO:0000256" key="1">
    <source>
        <dbReference type="ARBA" id="ARBA00010761"/>
    </source>
</evidence>
<evidence type="ECO:0000256" key="7">
    <source>
        <dbReference type="ARBA" id="ARBA00035154"/>
    </source>
</evidence>
<evidence type="ECO:0000256" key="6">
    <source>
        <dbReference type="ARBA" id="ARBA00023274"/>
    </source>
</evidence>
<geneLocation type="chloroplast" evidence="10"/>
<protein>
    <recommendedName>
        <fullName evidence="7 8">Small ribosomal subunit protein uS3c</fullName>
    </recommendedName>
</protein>
<evidence type="ECO:0000256" key="5">
    <source>
        <dbReference type="ARBA" id="ARBA00022980"/>
    </source>
</evidence>
<keyword evidence="10" id="KW-0150">Chloroplast</keyword>
<dbReference type="PROSITE" id="PS50823">
    <property type="entry name" value="KH_TYPE_2"/>
    <property type="match status" value="1"/>
</dbReference>
<comment type="similarity">
    <text evidence="1 8">Belongs to the universal ribosomal protein uS3 family.</text>
</comment>
<reference evidence="10" key="1">
    <citation type="journal article" date="2016" name="Ann. Bot.">
        <title>Organellar phylogenomics of an emerging model system: Sphagnum (peatmoss).</title>
        <authorList>
            <person name="Shaw A.J."/>
            <person name="Devos N."/>
            <person name="Liu Y."/>
            <person name="Cox C.J."/>
            <person name="Goffinet B."/>
            <person name="Flatberg K.I."/>
            <person name="Shaw B."/>
        </authorList>
    </citation>
    <scope>NUCLEOTIDE SEQUENCE</scope>
    <source>
        <strain evidence="10">ND2865</strain>
    </source>
</reference>
<dbReference type="NCBIfam" id="TIGR01009">
    <property type="entry name" value="rpsC_bact"/>
    <property type="match status" value="1"/>
</dbReference>
<organism evidence="10">
    <name type="scientific">Sphagnum recurvum</name>
    <dbReference type="NCBI Taxonomy" id="81808"/>
    <lineage>
        <taxon>Eukaryota</taxon>
        <taxon>Viridiplantae</taxon>
        <taxon>Streptophyta</taxon>
        <taxon>Embryophyta</taxon>
        <taxon>Bryophyta</taxon>
        <taxon>Sphagnophytina</taxon>
        <taxon>Sphagnopsida</taxon>
        <taxon>Sphagnales</taxon>
        <taxon>Sphagnaceae</taxon>
        <taxon>Sphagnum</taxon>
    </lineage>
</organism>
<dbReference type="GO" id="GO:0009507">
    <property type="term" value="C:chloroplast"/>
    <property type="evidence" value="ECO:0007669"/>
    <property type="project" value="UniProtKB-SubCell"/>
</dbReference>
<dbReference type="Pfam" id="PF00189">
    <property type="entry name" value="Ribosomal_S3_C"/>
    <property type="match status" value="1"/>
</dbReference>
<keyword evidence="6 8" id="KW-0687">Ribonucleoprotein</keyword>
<dbReference type="InterPro" id="IPR036419">
    <property type="entry name" value="Ribosomal_S3_C_sf"/>
</dbReference>
<dbReference type="GO" id="GO:0003735">
    <property type="term" value="F:structural constituent of ribosome"/>
    <property type="evidence" value="ECO:0007669"/>
    <property type="project" value="InterPro"/>
</dbReference>
<dbReference type="AlphaFoldDB" id="A0A172NAB3"/>
<dbReference type="SUPFAM" id="SSF54814">
    <property type="entry name" value="Prokaryotic type KH domain (KH-domain type II)"/>
    <property type="match status" value="1"/>
</dbReference>